<name>A0AAD3SRA0_NEPGR</name>
<gene>
    <name evidence="4" type="ORF">Nepgr_016843</name>
</gene>
<dbReference type="Pfam" id="PF04146">
    <property type="entry name" value="YTH"/>
    <property type="match status" value="1"/>
</dbReference>
<reference evidence="4" key="1">
    <citation type="submission" date="2023-05" db="EMBL/GenBank/DDBJ databases">
        <title>Nepenthes gracilis genome sequencing.</title>
        <authorList>
            <person name="Fukushima K."/>
        </authorList>
    </citation>
    <scope>NUCLEOTIDE SEQUENCE</scope>
    <source>
        <strain evidence="4">SING2019-196</strain>
    </source>
</reference>
<dbReference type="Proteomes" id="UP001279734">
    <property type="component" value="Unassembled WGS sequence"/>
</dbReference>
<evidence type="ECO:0000256" key="2">
    <source>
        <dbReference type="SAM" id="MobiDB-lite"/>
    </source>
</evidence>
<proteinExistence type="inferred from homology"/>
<protein>
    <recommendedName>
        <fullName evidence="1">YTH domain-containing family protein</fullName>
    </recommendedName>
</protein>
<dbReference type="PROSITE" id="PS50882">
    <property type="entry name" value="YTH"/>
    <property type="match status" value="1"/>
</dbReference>
<dbReference type="Gene3D" id="3.10.590.10">
    <property type="entry name" value="ph1033 like domains"/>
    <property type="match status" value="1"/>
</dbReference>
<feature type="region of interest" description="Disordered" evidence="2">
    <location>
        <begin position="163"/>
        <end position="192"/>
    </location>
</feature>
<comment type="function">
    <text evidence="1">Specifically recognizes and binds N6-methyladenosine (m6A)-containing RNAs, and regulates mRNA stability. M6A is a modification present at internal sites of mRNAs and some non-coding RNAs and plays a role in mRNA stability and processing.</text>
</comment>
<dbReference type="PANTHER" id="PTHR12357">
    <property type="entry name" value="YTH YT521-B HOMOLOGY DOMAIN-CONTAINING"/>
    <property type="match status" value="1"/>
</dbReference>
<dbReference type="GO" id="GO:0005737">
    <property type="term" value="C:cytoplasm"/>
    <property type="evidence" value="ECO:0007669"/>
    <property type="project" value="TreeGrafter"/>
</dbReference>
<sequence length="524" mass="57961">MASGLNSVVFPTTAEPVEGSAENGIPCHSICASPSFKGCNEGSTRLDESGLLDAGDGMGRKANQISVAEHKSPGYESYDGGFLGGADGQCVSELPCFMSAEYGRHPLPCGAKAVSSYMCNAIPGTANSGSCLAAGMKTNSSKYTKANCTSTHKFPLSSNSKSCQPFGSHNISRPTSSLQPYKPHEKAPQSGYNFQSVSQMKPYYPAGEFSSPTYQEKDPTRNTGPMGYRADGRTWYSDDRFKSRVKSRRNSDHETSAKLACGPRAQNASSNPSPVQEQLHPTLRKDQYNLVGFPTQYESAKFFVIKSYSEENVHKCIKYDVWSSTLNGNKKLDAAFHDAEVKTSELGSKCPVFLFFSVNGSGQFVGLAEMTGKVDFQKDMDFWQFDKWNGFFPVKWHIIKDIPNSHLRHILLENNDNRPVTYTRDTQEIDLKPGLEMLKIFKNYSAKTSLLDDFCFYEVREKENGKMKSTSSQMDICRDSCWLVHSESGMYYGDQFDYTSVASEPVSSLVNLTKNLSISSKAQD</sequence>
<feature type="region of interest" description="Disordered" evidence="2">
    <location>
        <begin position="207"/>
        <end position="278"/>
    </location>
</feature>
<feature type="compositionally biased region" description="Basic and acidic residues" evidence="2">
    <location>
        <begin position="230"/>
        <end position="242"/>
    </location>
</feature>
<evidence type="ECO:0000256" key="1">
    <source>
        <dbReference type="RuleBase" id="RU369095"/>
    </source>
</evidence>
<dbReference type="CDD" id="cd21134">
    <property type="entry name" value="YTH"/>
    <property type="match status" value="1"/>
</dbReference>
<keyword evidence="5" id="KW-1185">Reference proteome</keyword>
<evidence type="ECO:0000259" key="3">
    <source>
        <dbReference type="PROSITE" id="PS50882"/>
    </source>
</evidence>
<dbReference type="PANTHER" id="PTHR12357:SF95">
    <property type="entry name" value="YTH DOMAIN-CONTAINING FAMILY PROTEIN"/>
    <property type="match status" value="1"/>
</dbReference>
<feature type="compositionally biased region" description="Polar residues" evidence="2">
    <location>
        <begin position="266"/>
        <end position="276"/>
    </location>
</feature>
<dbReference type="GO" id="GO:0003729">
    <property type="term" value="F:mRNA binding"/>
    <property type="evidence" value="ECO:0007669"/>
    <property type="project" value="UniProtKB-UniRule"/>
</dbReference>
<dbReference type="EMBL" id="BSYO01000014">
    <property type="protein sequence ID" value="GMH15002.1"/>
    <property type="molecule type" value="Genomic_DNA"/>
</dbReference>
<feature type="domain" description="YTH" evidence="3">
    <location>
        <begin position="300"/>
        <end position="441"/>
    </location>
</feature>
<evidence type="ECO:0000313" key="4">
    <source>
        <dbReference type="EMBL" id="GMH15002.1"/>
    </source>
</evidence>
<comment type="similarity">
    <text evidence="1">Belongs to the YTHDF family.</text>
</comment>
<evidence type="ECO:0000313" key="5">
    <source>
        <dbReference type="Proteomes" id="UP001279734"/>
    </source>
</evidence>
<keyword evidence="1" id="KW-0694">RNA-binding</keyword>
<feature type="compositionally biased region" description="Polar residues" evidence="2">
    <location>
        <begin position="163"/>
        <end position="179"/>
    </location>
</feature>
<organism evidence="4 5">
    <name type="scientific">Nepenthes gracilis</name>
    <name type="common">Slender pitcher plant</name>
    <dbReference type="NCBI Taxonomy" id="150966"/>
    <lineage>
        <taxon>Eukaryota</taxon>
        <taxon>Viridiplantae</taxon>
        <taxon>Streptophyta</taxon>
        <taxon>Embryophyta</taxon>
        <taxon>Tracheophyta</taxon>
        <taxon>Spermatophyta</taxon>
        <taxon>Magnoliopsida</taxon>
        <taxon>eudicotyledons</taxon>
        <taxon>Gunneridae</taxon>
        <taxon>Pentapetalae</taxon>
        <taxon>Caryophyllales</taxon>
        <taxon>Nepenthaceae</taxon>
        <taxon>Nepenthes</taxon>
    </lineage>
</organism>
<dbReference type="GO" id="GO:1990247">
    <property type="term" value="F:N6-methyladenosine-containing RNA reader activity"/>
    <property type="evidence" value="ECO:0007669"/>
    <property type="project" value="UniProtKB-UniRule"/>
</dbReference>
<dbReference type="GO" id="GO:0061157">
    <property type="term" value="P:mRNA destabilization"/>
    <property type="evidence" value="ECO:0007669"/>
    <property type="project" value="TreeGrafter"/>
</dbReference>
<comment type="caution">
    <text evidence="4">The sequence shown here is derived from an EMBL/GenBank/DDBJ whole genome shotgun (WGS) entry which is preliminary data.</text>
</comment>
<accession>A0AAD3SRA0</accession>
<dbReference type="InterPro" id="IPR007275">
    <property type="entry name" value="YTH_domain"/>
</dbReference>
<dbReference type="AlphaFoldDB" id="A0AAD3SRA0"/>
<dbReference type="InterPro" id="IPR045168">
    <property type="entry name" value="YTH_prot"/>
</dbReference>